<organism evidence="1 2">
    <name type="scientific">Collybia nuda</name>
    <dbReference type="NCBI Taxonomy" id="64659"/>
    <lineage>
        <taxon>Eukaryota</taxon>
        <taxon>Fungi</taxon>
        <taxon>Dikarya</taxon>
        <taxon>Basidiomycota</taxon>
        <taxon>Agaricomycotina</taxon>
        <taxon>Agaricomycetes</taxon>
        <taxon>Agaricomycetidae</taxon>
        <taxon>Agaricales</taxon>
        <taxon>Tricholomatineae</taxon>
        <taxon>Clitocybaceae</taxon>
        <taxon>Collybia</taxon>
    </lineage>
</organism>
<protein>
    <submittedName>
        <fullName evidence="1">Uncharacterized protein</fullName>
    </submittedName>
</protein>
<evidence type="ECO:0000313" key="2">
    <source>
        <dbReference type="Proteomes" id="UP000807353"/>
    </source>
</evidence>
<evidence type="ECO:0000313" key="1">
    <source>
        <dbReference type="EMBL" id="KAF9457086.1"/>
    </source>
</evidence>
<proteinExistence type="predicted"/>
<reference evidence="1" key="1">
    <citation type="submission" date="2020-11" db="EMBL/GenBank/DDBJ databases">
        <authorList>
            <consortium name="DOE Joint Genome Institute"/>
            <person name="Ahrendt S."/>
            <person name="Riley R."/>
            <person name="Andreopoulos W."/>
            <person name="Labutti K."/>
            <person name="Pangilinan J."/>
            <person name="Ruiz-Duenas F.J."/>
            <person name="Barrasa J.M."/>
            <person name="Sanchez-Garcia M."/>
            <person name="Camarero S."/>
            <person name="Miyauchi S."/>
            <person name="Serrano A."/>
            <person name="Linde D."/>
            <person name="Babiker R."/>
            <person name="Drula E."/>
            <person name="Ayuso-Fernandez I."/>
            <person name="Pacheco R."/>
            <person name="Padilla G."/>
            <person name="Ferreira P."/>
            <person name="Barriuso J."/>
            <person name="Kellner H."/>
            <person name="Castanera R."/>
            <person name="Alfaro M."/>
            <person name="Ramirez L."/>
            <person name="Pisabarro A.G."/>
            <person name="Kuo A."/>
            <person name="Tritt A."/>
            <person name="Lipzen A."/>
            <person name="He G."/>
            <person name="Yan M."/>
            <person name="Ng V."/>
            <person name="Cullen D."/>
            <person name="Martin F."/>
            <person name="Rosso M.-N."/>
            <person name="Henrissat B."/>
            <person name="Hibbett D."/>
            <person name="Martinez A.T."/>
            <person name="Grigoriev I.V."/>
        </authorList>
    </citation>
    <scope>NUCLEOTIDE SEQUENCE</scope>
    <source>
        <strain evidence="1">CBS 247.69</strain>
    </source>
</reference>
<sequence>MGYFLILHIQIAASILVIPNPNSWLSNFPPFTYSQLQYLLLFIYLPVSPPLTPMAYSC</sequence>
<gene>
    <name evidence="1" type="ORF">BDZ94DRAFT_1274059</name>
</gene>
<dbReference type="Proteomes" id="UP000807353">
    <property type="component" value="Unassembled WGS sequence"/>
</dbReference>
<dbReference type="EMBL" id="MU150387">
    <property type="protein sequence ID" value="KAF9457086.1"/>
    <property type="molecule type" value="Genomic_DNA"/>
</dbReference>
<accession>A0A9P6C995</accession>
<comment type="caution">
    <text evidence="1">The sequence shown here is derived from an EMBL/GenBank/DDBJ whole genome shotgun (WGS) entry which is preliminary data.</text>
</comment>
<name>A0A9P6C995_9AGAR</name>
<keyword evidence="2" id="KW-1185">Reference proteome</keyword>
<dbReference type="AlphaFoldDB" id="A0A9P6C995"/>